<dbReference type="AlphaFoldDB" id="A0AAV7S6C9"/>
<accession>A0AAV7S6C9</accession>
<dbReference type="Proteomes" id="UP001066276">
    <property type="component" value="Chromosome 4_2"/>
</dbReference>
<organism evidence="1 2">
    <name type="scientific">Pleurodeles waltl</name>
    <name type="common">Iberian ribbed newt</name>
    <dbReference type="NCBI Taxonomy" id="8319"/>
    <lineage>
        <taxon>Eukaryota</taxon>
        <taxon>Metazoa</taxon>
        <taxon>Chordata</taxon>
        <taxon>Craniata</taxon>
        <taxon>Vertebrata</taxon>
        <taxon>Euteleostomi</taxon>
        <taxon>Amphibia</taxon>
        <taxon>Batrachia</taxon>
        <taxon>Caudata</taxon>
        <taxon>Salamandroidea</taxon>
        <taxon>Salamandridae</taxon>
        <taxon>Pleurodelinae</taxon>
        <taxon>Pleurodeles</taxon>
    </lineage>
</organism>
<evidence type="ECO:0000313" key="2">
    <source>
        <dbReference type="Proteomes" id="UP001066276"/>
    </source>
</evidence>
<gene>
    <name evidence="1" type="ORF">NDU88_000225</name>
</gene>
<dbReference type="EMBL" id="JANPWB010000008">
    <property type="protein sequence ID" value="KAJ1159720.1"/>
    <property type="molecule type" value="Genomic_DNA"/>
</dbReference>
<proteinExistence type="predicted"/>
<reference evidence="1" key="1">
    <citation type="journal article" date="2022" name="bioRxiv">
        <title>Sequencing and chromosome-scale assembly of the giantPleurodeles waltlgenome.</title>
        <authorList>
            <person name="Brown T."/>
            <person name="Elewa A."/>
            <person name="Iarovenko S."/>
            <person name="Subramanian E."/>
            <person name="Araus A.J."/>
            <person name="Petzold A."/>
            <person name="Susuki M."/>
            <person name="Suzuki K.-i.T."/>
            <person name="Hayashi T."/>
            <person name="Toyoda A."/>
            <person name="Oliveira C."/>
            <person name="Osipova E."/>
            <person name="Leigh N.D."/>
            <person name="Simon A."/>
            <person name="Yun M.H."/>
        </authorList>
    </citation>
    <scope>NUCLEOTIDE SEQUENCE</scope>
    <source>
        <strain evidence="1">20211129_DDA</strain>
        <tissue evidence="1">Liver</tissue>
    </source>
</reference>
<keyword evidence="2" id="KW-1185">Reference proteome</keyword>
<comment type="caution">
    <text evidence="1">The sequence shown here is derived from an EMBL/GenBank/DDBJ whole genome shotgun (WGS) entry which is preliminary data.</text>
</comment>
<name>A0AAV7S6C9_PLEWA</name>
<evidence type="ECO:0000313" key="1">
    <source>
        <dbReference type="EMBL" id="KAJ1159720.1"/>
    </source>
</evidence>
<protein>
    <submittedName>
        <fullName evidence="1">Uncharacterized protein</fullName>
    </submittedName>
</protein>
<sequence>MLALIRSPERSSSVLHMQYRFEAVARTCGWAVARTCGWAVARTCGWAVARTCGWTVAQTCGWAVARTCGWAVARTCGWAVARTCGWAVARTCGWAVAQTCGWAVAQTCGWAVAQTCGWAVARTYHHGIRRSAWDPTSVPSLFLCGTKLHGGRSLYPSLPAGAFQWRQQTSQLEATALRTQQPHSAESVHKGLRAFIRSLPAGPYLFFKQVGAVQVYPDLRRWLQLPHLTLLSPRDPLLLPAKRPTVEKSDCQKGNKKQRLAGWRAPLLPTSTRRERQGTTATYASAYAIGCVCEPGNPIKRD</sequence>